<dbReference type="Pfam" id="PF00005">
    <property type="entry name" value="ABC_tran"/>
    <property type="match status" value="1"/>
</dbReference>
<evidence type="ECO:0000256" key="4">
    <source>
        <dbReference type="ARBA" id="ARBA00022840"/>
    </source>
</evidence>
<reference evidence="6 7" key="1">
    <citation type="submission" date="2016-10" db="EMBL/GenBank/DDBJ databases">
        <authorList>
            <person name="de Groot N.N."/>
        </authorList>
    </citation>
    <scope>NUCLEOTIDE SEQUENCE [LARGE SCALE GENOMIC DNA]</scope>
    <source>
        <strain>J11</strain>
        <strain evidence="7">PG 39</strain>
    </source>
</reference>
<organism evidence="6 7">
    <name type="scientific">Corynebacterium spheniscorum</name>
    <dbReference type="NCBI Taxonomy" id="185761"/>
    <lineage>
        <taxon>Bacteria</taxon>
        <taxon>Bacillati</taxon>
        <taxon>Actinomycetota</taxon>
        <taxon>Actinomycetes</taxon>
        <taxon>Mycobacteriales</taxon>
        <taxon>Corynebacteriaceae</taxon>
        <taxon>Corynebacterium</taxon>
    </lineage>
</organism>
<dbReference type="SUPFAM" id="SSF52540">
    <property type="entry name" value="P-loop containing nucleoside triphosphate hydrolases"/>
    <property type="match status" value="1"/>
</dbReference>
<keyword evidence="2" id="KW-0813">Transport</keyword>
<dbReference type="Gene3D" id="3.40.50.300">
    <property type="entry name" value="P-loop containing nucleotide triphosphate hydrolases"/>
    <property type="match status" value="1"/>
</dbReference>
<evidence type="ECO:0000313" key="6">
    <source>
        <dbReference type="EMBL" id="SFG60268.1"/>
    </source>
</evidence>
<comment type="similarity">
    <text evidence="1">Belongs to the ABC transporter superfamily.</text>
</comment>
<dbReference type="OrthoDB" id="9804819at2"/>
<dbReference type="InterPro" id="IPR003439">
    <property type="entry name" value="ABC_transporter-like_ATP-bd"/>
</dbReference>
<dbReference type="PROSITE" id="PS00211">
    <property type="entry name" value="ABC_TRANSPORTER_1"/>
    <property type="match status" value="1"/>
</dbReference>
<dbReference type="EMBL" id="FOPJ01000007">
    <property type="protein sequence ID" value="SFG60268.1"/>
    <property type="molecule type" value="Genomic_DNA"/>
</dbReference>
<dbReference type="GO" id="GO:0016887">
    <property type="term" value="F:ATP hydrolysis activity"/>
    <property type="evidence" value="ECO:0007669"/>
    <property type="project" value="InterPro"/>
</dbReference>
<evidence type="ECO:0000256" key="3">
    <source>
        <dbReference type="ARBA" id="ARBA00022741"/>
    </source>
</evidence>
<name>A0A1I2T5Y1_9CORY</name>
<dbReference type="RefSeq" id="WP_092285752.1">
    <property type="nucleotide sequence ID" value="NZ_FOPJ01000007.1"/>
</dbReference>
<sequence>MIISINGVTKVYPRKTALDNITAEFTSGLYGVLGKNGAGKSTLFKIMTGLITPTSGTIEFDGKVGLGNRVGYLPQEFGFPGFLEVEDIIQQIAVMRGIDKKEIPQIIDSILNQVNLQPQRKSKFESLSGGMKRRVGIAQALVGEPDVLILDEPTAGVDPVERVAIRSIVNDYAQNHIVLLSTHIISDVELICENLLILDDGQLKYQGSVNELISAAQEHVSTRTFDAVESFDQYLRENRVYAFRRVGGHIEATVPSSSGAEHIPAENVSLEDAYMWVIDRD</sequence>
<dbReference type="InterPro" id="IPR027417">
    <property type="entry name" value="P-loop_NTPase"/>
</dbReference>
<evidence type="ECO:0000256" key="1">
    <source>
        <dbReference type="ARBA" id="ARBA00005417"/>
    </source>
</evidence>
<keyword evidence="7" id="KW-1185">Reference proteome</keyword>
<dbReference type="Proteomes" id="UP000199065">
    <property type="component" value="Unassembled WGS sequence"/>
</dbReference>
<protein>
    <submittedName>
        <fullName evidence="6">ABC-2 type transport system ATP-binding protein</fullName>
    </submittedName>
</protein>
<keyword evidence="4 6" id="KW-0067">ATP-binding</keyword>
<dbReference type="PANTHER" id="PTHR43335">
    <property type="entry name" value="ABC TRANSPORTER, ATP-BINDING PROTEIN"/>
    <property type="match status" value="1"/>
</dbReference>
<gene>
    <name evidence="6" type="ORF">SAMN05660282_01358</name>
</gene>
<evidence type="ECO:0000259" key="5">
    <source>
        <dbReference type="PROSITE" id="PS50893"/>
    </source>
</evidence>
<dbReference type="PROSITE" id="PS50893">
    <property type="entry name" value="ABC_TRANSPORTER_2"/>
    <property type="match status" value="1"/>
</dbReference>
<dbReference type="InterPro" id="IPR003593">
    <property type="entry name" value="AAA+_ATPase"/>
</dbReference>
<dbReference type="STRING" id="185761.SAMN05660282_01358"/>
<keyword evidence="3" id="KW-0547">Nucleotide-binding</keyword>
<dbReference type="PANTHER" id="PTHR43335:SF2">
    <property type="entry name" value="ABC TRANSPORTER, ATP-BINDING PROTEIN"/>
    <property type="match status" value="1"/>
</dbReference>
<feature type="domain" description="ABC transporter" evidence="5">
    <location>
        <begin position="3"/>
        <end position="225"/>
    </location>
</feature>
<dbReference type="SMART" id="SM00382">
    <property type="entry name" value="AAA"/>
    <property type="match status" value="1"/>
</dbReference>
<proteinExistence type="inferred from homology"/>
<evidence type="ECO:0000313" key="7">
    <source>
        <dbReference type="Proteomes" id="UP000199065"/>
    </source>
</evidence>
<dbReference type="GO" id="GO:0005524">
    <property type="term" value="F:ATP binding"/>
    <property type="evidence" value="ECO:0007669"/>
    <property type="project" value="UniProtKB-KW"/>
</dbReference>
<dbReference type="InterPro" id="IPR017871">
    <property type="entry name" value="ABC_transporter-like_CS"/>
</dbReference>
<evidence type="ECO:0000256" key="2">
    <source>
        <dbReference type="ARBA" id="ARBA00022448"/>
    </source>
</evidence>
<dbReference type="AlphaFoldDB" id="A0A1I2T5Y1"/>
<accession>A0A1I2T5Y1</accession>